<reference evidence="2 3" key="1">
    <citation type="submission" date="2018-02" db="EMBL/GenBank/DDBJ databases">
        <title>Discovery of a pederin family compound in a non-symbiotic bloom-forming cyanobacterium.</title>
        <authorList>
            <person name="Kust A."/>
            <person name="Mares J."/>
            <person name="Jokela J."/>
            <person name="Urajova P."/>
            <person name="Hajek J."/>
            <person name="Saurav K."/>
            <person name="Voracova K."/>
            <person name="Fewer D.P."/>
            <person name="Haapaniemi E."/>
            <person name="Permi P."/>
            <person name="Rehakova K."/>
            <person name="Sivonen K."/>
            <person name="Hrouzek P."/>
        </authorList>
    </citation>
    <scope>NUCLEOTIDE SEQUENCE [LARGE SCALE GENOMIC DNA]</scope>
    <source>
        <strain evidence="2 3">CHARLIE-1</strain>
    </source>
</reference>
<keyword evidence="3" id="KW-1185">Reference proteome</keyword>
<evidence type="ECO:0000256" key="1">
    <source>
        <dbReference type="SAM" id="Coils"/>
    </source>
</evidence>
<dbReference type="Proteomes" id="UP000239589">
    <property type="component" value="Unassembled WGS sequence"/>
</dbReference>
<gene>
    <name evidence="2" type="ORF">CUN59_02285</name>
</gene>
<evidence type="ECO:0000313" key="2">
    <source>
        <dbReference type="EMBL" id="PPJ64876.1"/>
    </source>
</evidence>
<evidence type="ECO:0000313" key="3">
    <source>
        <dbReference type="Proteomes" id="UP000239589"/>
    </source>
</evidence>
<evidence type="ECO:0008006" key="4">
    <source>
        <dbReference type="Google" id="ProtNLM"/>
    </source>
</evidence>
<dbReference type="EMBL" id="PGEM01000016">
    <property type="protein sequence ID" value="PPJ64876.1"/>
    <property type="molecule type" value="Genomic_DNA"/>
</dbReference>
<dbReference type="AlphaFoldDB" id="A0A2S6CYP9"/>
<comment type="caution">
    <text evidence="2">The sequence shown here is derived from an EMBL/GenBank/DDBJ whole genome shotgun (WGS) entry which is preliminary data.</text>
</comment>
<accession>A0A2S6CYP9</accession>
<keyword evidence="1" id="KW-0175">Coiled coil</keyword>
<organism evidence="2 3">
    <name type="scientific">Cuspidothrix issatschenkoi CHARLIE-1</name>
    <dbReference type="NCBI Taxonomy" id="2052836"/>
    <lineage>
        <taxon>Bacteria</taxon>
        <taxon>Bacillati</taxon>
        <taxon>Cyanobacteriota</taxon>
        <taxon>Cyanophyceae</taxon>
        <taxon>Nostocales</taxon>
        <taxon>Aphanizomenonaceae</taxon>
        <taxon>Cuspidothrix</taxon>
    </lineage>
</organism>
<protein>
    <recommendedName>
        <fullName evidence="4">DUF2203 domain-containing protein</fullName>
    </recommendedName>
</protein>
<feature type="coiled-coil region" evidence="1">
    <location>
        <begin position="9"/>
        <end position="77"/>
    </location>
</feature>
<proteinExistence type="predicted"/>
<sequence>MTKPEENPQLDFEQELEEVETSLRFLKDRYAQVQKDQQQKAQWQQELKNLKQNRNQTPEMKAELTRLQKQLEAIEINLESQLFSWTSLKRPFWQAVRFGGLGVIMGWLLKSWVG</sequence>
<dbReference type="OrthoDB" id="565202at2"/>
<dbReference type="RefSeq" id="WP_104386312.1">
    <property type="nucleotide sequence ID" value="NZ_PGEM01000016.1"/>
</dbReference>
<name>A0A2S6CYP9_9CYAN</name>